<feature type="domain" description="Major facilitator superfamily (MFS) profile" evidence="8">
    <location>
        <begin position="19"/>
        <end position="400"/>
    </location>
</feature>
<feature type="transmembrane region" description="Helical" evidence="7">
    <location>
        <begin position="285"/>
        <end position="306"/>
    </location>
</feature>
<evidence type="ECO:0000313" key="9">
    <source>
        <dbReference type="EMBL" id="RPE05878.1"/>
    </source>
</evidence>
<dbReference type="SUPFAM" id="SSF103473">
    <property type="entry name" value="MFS general substrate transporter"/>
    <property type="match status" value="1"/>
</dbReference>
<feature type="transmembrane region" description="Helical" evidence="7">
    <location>
        <begin position="375"/>
        <end position="396"/>
    </location>
</feature>
<dbReference type="InterPro" id="IPR011701">
    <property type="entry name" value="MFS"/>
</dbReference>
<keyword evidence="10" id="KW-1185">Reference proteome</keyword>
<proteinExistence type="predicted"/>
<keyword evidence="5 7" id="KW-1133">Transmembrane helix</keyword>
<dbReference type="InterPro" id="IPR001958">
    <property type="entry name" value="Tet-R_TetA/multi-R_MdtG-like"/>
</dbReference>
<feature type="transmembrane region" description="Helical" evidence="7">
    <location>
        <begin position="174"/>
        <end position="192"/>
    </location>
</feature>
<dbReference type="PRINTS" id="PR01035">
    <property type="entry name" value="TCRTETA"/>
</dbReference>
<keyword evidence="4 7" id="KW-0812">Transmembrane</keyword>
<dbReference type="GO" id="GO:0022857">
    <property type="term" value="F:transmembrane transporter activity"/>
    <property type="evidence" value="ECO:0007669"/>
    <property type="project" value="InterPro"/>
</dbReference>
<feature type="transmembrane region" description="Helical" evidence="7">
    <location>
        <begin position="347"/>
        <end position="369"/>
    </location>
</feature>
<reference evidence="9 10" key="1">
    <citation type="submission" date="2018-11" db="EMBL/GenBank/DDBJ databases">
        <title>Chitinophaga lutea sp.nov., isolate from arsenic contaminated soil.</title>
        <authorList>
            <person name="Zong Y."/>
        </authorList>
    </citation>
    <scope>NUCLEOTIDE SEQUENCE [LARGE SCALE GENOMIC DNA]</scope>
    <source>
        <strain evidence="9 10">ZY74</strain>
    </source>
</reference>
<dbReference type="PROSITE" id="PS50850">
    <property type="entry name" value="MFS"/>
    <property type="match status" value="1"/>
</dbReference>
<comment type="subcellular location">
    <subcellularLocation>
        <location evidence="1">Cell membrane</location>
        <topology evidence="1">Multi-pass membrane protein</topology>
    </subcellularLocation>
</comment>
<evidence type="ECO:0000256" key="7">
    <source>
        <dbReference type="SAM" id="Phobius"/>
    </source>
</evidence>
<dbReference type="RefSeq" id="WP_123849531.1">
    <property type="nucleotide sequence ID" value="NZ_RPDH01000003.1"/>
</dbReference>
<dbReference type="OrthoDB" id="5379144at2"/>
<evidence type="ECO:0000256" key="6">
    <source>
        <dbReference type="ARBA" id="ARBA00023136"/>
    </source>
</evidence>
<organism evidence="9 10">
    <name type="scientific">Chitinophaga lutea</name>
    <dbReference type="NCBI Taxonomy" id="2488634"/>
    <lineage>
        <taxon>Bacteria</taxon>
        <taxon>Pseudomonadati</taxon>
        <taxon>Bacteroidota</taxon>
        <taxon>Chitinophagia</taxon>
        <taxon>Chitinophagales</taxon>
        <taxon>Chitinophagaceae</taxon>
        <taxon>Chitinophaga</taxon>
    </lineage>
</organism>
<evidence type="ECO:0000256" key="2">
    <source>
        <dbReference type="ARBA" id="ARBA00022448"/>
    </source>
</evidence>
<feature type="transmembrane region" description="Helical" evidence="7">
    <location>
        <begin position="20"/>
        <end position="44"/>
    </location>
</feature>
<protein>
    <submittedName>
        <fullName evidence="9">MFS transporter</fullName>
    </submittedName>
</protein>
<evidence type="ECO:0000256" key="4">
    <source>
        <dbReference type="ARBA" id="ARBA00022692"/>
    </source>
</evidence>
<dbReference type="InterPro" id="IPR050171">
    <property type="entry name" value="MFS_Transporters"/>
</dbReference>
<feature type="transmembrane region" description="Helical" evidence="7">
    <location>
        <begin position="80"/>
        <end position="100"/>
    </location>
</feature>
<keyword evidence="3" id="KW-1003">Cell membrane</keyword>
<dbReference type="PANTHER" id="PTHR23517:SF2">
    <property type="entry name" value="MULTIDRUG RESISTANCE PROTEIN MDTH"/>
    <property type="match status" value="1"/>
</dbReference>
<feature type="transmembrane region" description="Helical" evidence="7">
    <location>
        <begin position="256"/>
        <end position="278"/>
    </location>
</feature>
<feature type="transmembrane region" description="Helical" evidence="7">
    <location>
        <begin position="149"/>
        <end position="168"/>
    </location>
</feature>
<keyword evidence="2" id="KW-0813">Transport</keyword>
<keyword evidence="6 7" id="KW-0472">Membrane</keyword>
<sequence>MLNKTIALYKNAYGGISSSVWWLAVVLLINRSGNMVIPFLTIYLTFELHLPLEQAGIIMTLFGVGAICGSLLGGKLADTIGFYPVQFWSLVLNGAMFLVLGQMRTFPALAVTIFFQGMIGESFRPANAASISYYSDPATRLRAYSLIRLATNLGWAVGPALGGILAAISYKWLFWTDGLVCIAAGLLMRVFLPPVKFVKKKEEKTAAVRKLDSAYRDWNYLFFVFLVLLHAICLFQMFTIVGVFFKDQLHMSERLIGIALGVNGLMIAAMEMILVYKLENKRPDVYYIGIGVLLMGAAYLVFNVFPPVTAAAFIYIIFFSFAEMTSMPFMNNFWIRRSQDHNRGQYAGLYMVAYSASHVIAPTLGAFVVKHMGYTAWWYIVAGICFVSFLGFRWLFRRVQSPLHNSPASVPSAG</sequence>
<evidence type="ECO:0000259" key="8">
    <source>
        <dbReference type="PROSITE" id="PS50850"/>
    </source>
</evidence>
<evidence type="ECO:0000256" key="1">
    <source>
        <dbReference type="ARBA" id="ARBA00004651"/>
    </source>
</evidence>
<name>A0A3N4PEJ1_9BACT</name>
<dbReference type="Pfam" id="PF07690">
    <property type="entry name" value="MFS_1"/>
    <property type="match status" value="1"/>
</dbReference>
<comment type="caution">
    <text evidence="9">The sequence shown here is derived from an EMBL/GenBank/DDBJ whole genome shotgun (WGS) entry which is preliminary data.</text>
</comment>
<dbReference type="Gene3D" id="1.20.1250.20">
    <property type="entry name" value="MFS general substrate transporter like domains"/>
    <property type="match status" value="1"/>
</dbReference>
<dbReference type="EMBL" id="RPDH01000003">
    <property type="protein sequence ID" value="RPE05878.1"/>
    <property type="molecule type" value="Genomic_DNA"/>
</dbReference>
<evidence type="ECO:0000313" key="10">
    <source>
        <dbReference type="Proteomes" id="UP000278351"/>
    </source>
</evidence>
<evidence type="ECO:0000256" key="5">
    <source>
        <dbReference type="ARBA" id="ARBA00022989"/>
    </source>
</evidence>
<accession>A0A3N4PEJ1</accession>
<feature type="transmembrane region" description="Helical" evidence="7">
    <location>
        <begin position="312"/>
        <end position="335"/>
    </location>
</feature>
<dbReference type="Proteomes" id="UP000278351">
    <property type="component" value="Unassembled WGS sequence"/>
</dbReference>
<dbReference type="AlphaFoldDB" id="A0A3N4PEJ1"/>
<dbReference type="GO" id="GO:0005886">
    <property type="term" value="C:plasma membrane"/>
    <property type="evidence" value="ECO:0007669"/>
    <property type="project" value="UniProtKB-SubCell"/>
</dbReference>
<gene>
    <name evidence="9" type="ORF">EGT74_26330</name>
</gene>
<feature type="transmembrane region" description="Helical" evidence="7">
    <location>
        <begin position="220"/>
        <end position="244"/>
    </location>
</feature>
<dbReference type="InterPro" id="IPR036259">
    <property type="entry name" value="MFS_trans_sf"/>
</dbReference>
<evidence type="ECO:0000256" key="3">
    <source>
        <dbReference type="ARBA" id="ARBA00022475"/>
    </source>
</evidence>
<dbReference type="PANTHER" id="PTHR23517">
    <property type="entry name" value="RESISTANCE PROTEIN MDTM, PUTATIVE-RELATED-RELATED"/>
    <property type="match status" value="1"/>
</dbReference>
<dbReference type="InterPro" id="IPR020846">
    <property type="entry name" value="MFS_dom"/>
</dbReference>
<feature type="transmembrane region" description="Helical" evidence="7">
    <location>
        <begin position="56"/>
        <end position="74"/>
    </location>
</feature>